<dbReference type="PANTHER" id="PTHR43669:SF6">
    <property type="entry name" value="DECAPRENYLPHOSPHORYL-2-KETO-BETA-D-ERYTHRO-PENTOSE REDUCTASE"/>
    <property type="match status" value="1"/>
</dbReference>
<dbReference type="GO" id="GO:0016491">
    <property type="term" value="F:oxidoreductase activity"/>
    <property type="evidence" value="ECO:0007669"/>
    <property type="project" value="UniProtKB-KW"/>
</dbReference>
<keyword evidence="2 5" id="KW-0560">Oxidoreductase</keyword>
<dbReference type="RefSeq" id="WP_119162848.1">
    <property type="nucleotide sequence ID" value="NZ_LR134442.1"/>
</dbReference>
<evidence type="ECO:0000313" key="6">
    <source>
        <dbReference type="Proteomes" id="UP000263928"/>
    </source>
</evidence>
<dbReference type="CDD" id="cd05233">
    <property type="entry name" value="SDR_c"/>
    <property type="match status" value="1"/>
</dbReference>
<reference evidence="6" key="2">
    <citation type="submission" date="2018-08" db="EMBL/GenBank/DDBJ databases">
        <authorList>
            <person name="Hornung B."/>
        </authorList>
    </citation>
    <scope>NUCLEOTIDE SEQUENCE [LARGE SCALE GENOMIC DNA]</scope>
</reference>
<dbReference type="PANTHER" id="PTHR43669">
    <property type="entry name" value="5-KETO-D-GLUCONATE 5-REDUCTASE"/>
    <property type="match status" value="1"/>
</dbReference>
<reference evidence="5" key="1">
    <citation type="submission" date="2018-08" db="EMBL/GenBank/DDBJ databases">
        <authorList>
            <person name="Ferrada E.E."/>
            <person name="Latorre B.A."/>
        </authorList>
    </citation>
    <scope>NUCLEOTIDE SEQUENCE [LARGE SCALE GENOMIC DNA]</scope>
    <source>
        <strain evidence="5">Propionibacterium_australiense1</strain>
    </source>
</reference>
<dbReference type="AlphaFoldDB" id="A0A383SAG4"/>
<dbReference type="Gene3D" id="3.40.50.720">
    <property type="entry name" value="NAD(P)-binding Rossmann-like Domain"/>
    <property type="match status" value="1"/>
</dbReference>
<feature type="compositionally biased region" description="Basic residues" evidence="3">
    <location>
        <begin position="1"/>
        <end position="16"/>
    </location>
</feature>
<evidence type="ECO:0000313" key="4">
    <source>
        <dbReference type="EMBL" id="RLP09597.1"/>
    </source>
</evidence>
<evidence type="ECO:0000256" key="1">
    <source>
        <dbReference type="ARBA" id="ARBA00006484"/>
    </source>
</evidence>
<evidence type="ECO:0000313" key="7">
    <source>
        <dbReference type="Proteomes" id="UP000279336"/>
    </source>
</evidence>
<dbReference type="SUPFAM" id="SSF51735">
    <property type="entry name" value="NAD(P)-binding Rossmann-fold domains"/>
    <property type="match status" value="1"/>
</dbReference>
<evidence type="ECO:0000313" key="5">
    <source>
        <dbReference type="EMBL" id="SYZ34552.1"/>
    </source>
</evidence>
<name>A0A383SAG4_9ACTN</name>
<dbReference type="InterPro" id="IPR020904">
    <property type="entry name" value="Sc_DH/Rdtase_CS"/>
</dbReference>
<dbReference type="InterPro" id="IPR002347">
    <property type="entry name" value="SDR_fam"/>
</dbReference>
<organism evidence="5 6">
    <name type="scientific">Propionibacterium australiense</name>
    <dbReference type="NCBI Taxonomy" id="119981"/>
    <lineage>
        <taxon>Bacteria</taxon>
        <taxon>Bacillati</taxon>
        <taxon>Actinomycetota</taxon>
        <taxon>Actinomycetes</taxon>
        <taxon>Propionibacteriales</taxon>
        <taxon>Propionibacteriaceae</taxon>
        <taxon>Propionibacterium</taxon>
    </lineage>
</organism>
<dbReference type="InterPro" id="IPR036291">
    <property type="entry name" value="NAD(P)-bd_dom_sf"/>
</dbReference>
<comment type="similarity">
    <text evidence="1">Belongs to the short-chain dehydrogenases/reductases (SDR) family.</text>
</comment>
<dbReference type="PROSITE" id="PS00061">
    <property type="entry name" value="ADH_SHORT"/>
    <property type="match status" value="1"/>
</dbReference>
<dbReference type="Pfam" id="PF00106">
    <property type="entry name" value="adh_short"/>
    <property type="match status" value="1"/>
</dbReference>
<accession>A0A383SAG4</accession>
<evidence type="ECO:0000256" key="2">
    <source>
        <dbReference type="ARBA" id="ARBA00023002"/>
    </source>
</evidence>
<protein>
    <submittedName>
        <fullName evidence="4">Decaprenylphospho-beta-D-erythro-pentofuranosid-2-ulose 2-reductase</fullName>
        <ecNumber evidence="4">1.1.1.333</ecNumber>
    </submittedName>
    <submittedName>
        <fullName evidence="5">Short-chain dehydrogenase/reductase SDR</fullName>
        <ecNumber evidence="5">1.-.-.-</ecNumber>
    </submittedName>
</protein>
<dbReference type="NCBIfam" id="NF005912">
    <property type="entry name" value="PRK07904.1"/>
    <property type="match status" value="1"/>
</dbReference>
<feature type="region of interest" description="Disordered" evidence="3">
    <location>
        <begin position="1"/>
        <end position="33"/>
    </location>
</feature>
<keyword evidence="6" id="KW-1185">Reference proteome</keyword>
<dbReference type="EC" id="1.1.1.333" evidence="4"/>
<proteinExistence type="inferred from homology"/>
<dbReference type="EMBL" id="RCIW01000010">
    <property type="protein sequence ID" value="RLP09597.1"/>
    <property type="molecule type" value="Genomic_DNA"/>
</dbReference>
<dbReference type="EMBL" id="UNQJ01000029">
    <property type="protein sequence ID" value="SYZ34552.1"/>
    <property type="molecule type" value="Genomic_DNA"/>
</dbReference>
<dbReference type="EC" id="1.-.-.-" evidence="5"/>
<evidence type="ECO:0000256" key="3">
    <source>
        <dbReference type="SAM" id="MobiDB-lite"/>
    </source>
</evidence>
<sequence length="281" mass="29750">MRHPRLPQGAHRRHGAGRAVTDPSEQPRPDTEPGALVVFGGTSDIGLAIAAELLARTPRPVVLVCRAGAARVPSARRVVLDAGASRVRVVDLDVTDLDAHEAAVDEAFAEPVDRVILAFGVLGDQERAWQDADAAVNVFTVNATAAVSIGVLVAQRLRGQVWATGRRGRIIAISSVAAERVRRSNFVYGASKAGMDGFFTGLREALRPDGIGVLLVRPGFVRSAMTAGRRVALAVGPEQVGRAVAEADEAGRELVRVPAIFGPLMAVFTVMPSALARRLPW</sequence>
<reference evidence="4 7" key="3">
    <citation type="submission" date="2018-10" db="EMBL/GenBank/DDBJ databases">
        <title>Propionibacterium australiense Genome Sequencing and Assembly.</title>
        <authorList>
            <person name="Bernier A.-M."/>
            <person name="Bernard K."/>
        </authorList>
    </citation>
    <scope>NUCLEOTIDE SEQUENCE [LARGE SCALE GENOMIC DNA]</scope>
    <source>
        <strain evidence="4 7">NML98A078</strain>
    </source>
</reference>
<dbReference type="PRINTS" id="PR00081">
    <property type="entry name" value="GDHRDH"/>
</dbReference>
<dbReference type="Proteomes" id="UP000263928">
    <property type="component" value="Unassembled WGS sequence"/>
</dbReference>
<dbReference type="OrthoDB" id="5115951at2"/>
<dbReference type="Proteomes" id="UP000279336">
    <property type="component" value="Unassembled WGS sequence"/>
</dbReference>
<gene>
    <name evidence="4" type="ORF">D7U36_07305</name>
    <name evidence="5" type="ORF">PROPAUS_2569</name>
</gene>